<dbReference type="EMBL" id="CAEZTT010000180">
    <property type="protein sequence ID" value="CAB4585057.1"/>
    <property type="molecule type" value="Genomic_DNA"/>
</dbReference>
<evidence type="ECO:0000313" key="1">
    <source>
        <dbReference type="EMBL" id="CAB4585057.1"/>
    </source>
</evidence>
<protein>
    <submittedName>
        <fullName evidence="1">Unannotated protein</fullName>
    </submittedName>
</protein>
<proteinExistence type="predicted"/>
<dbReference type="AlphaFoldDB" id="A0A6J6FA21"/>
<name>A0A6J6FA21_9ZZZZ</name>
<gene>
    <name evidence="1" type="ORF">UFOPK1726_01172</name>
</gene>
<organism evidence="1">
    <name type="scientific">freshwater metagenome</name>
    <dbReference type="NCBI Taxonomy" id="449393"/>
    <lineage>
        <taxon>unclassified sequences</taxon>
        <taxon>metagenomes</taxon>
        <taxon>ecological metagenomes</taxon>
    </lineage>
</organism>
<accession>A0A6J6FA21</accession>
<sequence>MEKIEAQGKDAENFASALRFILGNPEMLVVDVKASDDGEILAIHNSLEHPIYLAFNRVLNPGVRLILSGKSNSSIIKVKLERDGIEFNNLSLAIWKDATIQYKLKVTGVK</sequence>
<reference evidence="1" key="1">
    <citation type="submission" date="2020-05" db="EMBL/GenBank/DDBJ databases">
        <authorList>
            <person name="Chiriac C."/>
            <person name="Salcher M."/>
            <person name="Ghai R."/>
            <person name="Kavagutti S V."/>
        </authorList>
    </citation>
    <scope>NUCLEOTIDE SEQUENCE</scope>
</reference>